<dbReference type="InterPro" id="IPR010994">
    <property type="entry name" value="RuvA_2-like"/>
</dbReference>
<dbReference type="Proteomes" id="UP000176651">
    <property type="component" value="Unassembled WGS sequence"/>
</dbReference>
<comment type="caution">
    <text evidence="2">The sequence shown here is derived from an EMBL/GenBank/DDBJ whole genome shotgun (WGS) entry which is preliminary data.</text>
</comment>
<evidence type="ECO:0000259" key="1">
    <source>
        <dbReference type="SMART" id="SM00278"/>
    </source>
</evidence>
<reference evidence="2 3" key="1">
    <citation type="journal article" date="2016" name="Nat. Commun.">
        <title>Thousands of microbial genomes shed light on interconnected biogeochemical processes in an aquifer system.</title>
        <authorList>
            <person name="Anantharaman K."/>
            <person name="Brown C.T."/>
            <person name="Hug L.A."/>
            <person name="Sharon I."/>
            <person name="Castelle C.J."/>
            <person name="Probst A.J."/>
            <person name="Thomas B.C."/>
            <person name="Singh A."/>
            <person name="Wilkins M.J."/>
            <person name="Karaoz U."/>
            <person name="Brodie E.L."/>
            <person name="Williams K.H."/>
            <person name="Hubbard S.S."/>
            <person name="Banfield J.F."/>
        </authorList>
    </citation>
    <scope>NUCLEOTIDE SEQUENCE [LARGE SCALE GENOMIC DNA]</scope>
</reference>
<gene>
    <name evidence="2" type="ORF">A2V68_01215</name>
</gene>
<dbReference type="GO" id="GO:0015627">
    <property type="term" value="C:type II protein secretion system complex"/>
    <property type="evidence" value="ECO:0007669"/>
    <property type="project" value="TreeGrafter"/>
</dbReference>
<dbReference type="EMBL" id="META01000003">
    <property type="protein sequence ID" value="OGB74354.1"/>
    <property type="molecule type" value="Genomic_DNA"/>
</dbReference>
<protein>
    <recommendedName>
        <fullName evidence="1">Helix-hairpin-helix DNA-binding motif class 1 domain-containing protein</fullName>
    </recommendedName>
</protein>
<feature type="domain" description="Helix-hairpin-helix DNA-binding motif class 1" evidence="1">
    <location>
        <begin position="161"/>
        <end position="180"/>
    </location>
</feature>
<dbReference type="SUPFAM" id="SSF47781">
    <property type="entry name" value="RuvA domain 2-like"/>
    <property type="match status" value="1"/>
</dbReference>
<sequence>MRDWIDKITLAIGILLIVALLVGAYWLVQARTLPPTASGEQMIVVDIAGAVQQPGVYEFSEGAIVEDAISKAGGISPDANLELLAKTVNRAGLLTDHSKVYIPTLGGTATESSILPKAGNHLVNINTASAALLDTLPGIGPITAARIIEYRDQHGGFKRLEELTAVEGISTTKYNNLKSQITI</sequence>
<dbReference type="Gene3D" id="3.10.560.10">
    <property type="entry name" value="Outer membrane lipoprotein wza domain like"/>
    <property type="match status" value="1"/>
</dbReference>
<dbReference type="GO" id="GO:0003677">
    <property type="term" value="F:DNA binding"/>
    <property type="evidence" value="ECO:0007669"/>
    <property type="project" value="InterPro"/>
</dbReference>
<dbReference type="GO" id="GO:0015628">
    <property type="term" value="P:protein secretion by the type II secretion system"/>
    <property type="evidence" value="ECO:0007669"/>
    <property type="project" value="TreeGrafter"/>
</dbReference>
<feature type="domain" description="Helix-hairpin-helix DNA-binding motif class 1" evidence="1">
    <location>
        <begin position="131"/>
        <end position="150"/>
    </location>
</feature>
<dbReference type="AlphaFoldDB" id="A0A1F4NS86"/>
<name>A0A1F4NS86_UNCK3</name>
<evidence type="ECO:0000313" key="3">
    <source>
        <dbReference type="Proteomes" id="UP000176651"/>
    </source>
</evidence>
<accession>A0A1F4NS86</accession>
<dbReference type="STRING" id="1798535.A2V68_01215"/>
<evidence type="ECO:0000313" key="2">
    <source>
        <dbReference type="EMBL" id="OGB74354.1"/>
    </source>
</evidence>
<dbReference type="PANTHER" id="PTHR21180:SF32">
    <property type="entry name" value="ENDONUCLEASE_EXONUCLEASE_PHOSPHATASE FAMILY DOMAIN-CONTAINING PROTEIN 1"/>
    <property type="match status" value="1"/>
</dbReference>
<dbReference type="PANTHER" id="PTHR21180">
    <property type="entry name" value="ENDONUCLEASE/EXONUCLEASE/PHOSPHATASE FAMILY DOMAIN-CONTAINING PROTEIN 1"/>
    <property type="match status" value="1"/>
</dbReference>
<proteinExistence type="predicted"/>
<organism evidence="2 3">
    <name type="scientific">candidate division Kazan bacterium RBG_13_50_9</name>
    <dbReference type="NCBI Taxonomy" id="1798535"/>
    <lineage>
        <taxon>Bacteria</taxon>
        <taxon>Bacteria division Kazan-3B-28</taxon>
    </lineage>
</organism>
<dbReference type="InterPro" id="IPR019554">
    <property type="entry name" value="Soluble_ligand-bd"/>
</dbReference>
<dbReference type="Pfam" id="PF10531">
    <property type="entry name" value="SLBB"/>
    <property type="match status" value="1"/>
</dbReference>
<dbReference type="InterPro" id="IPR051675">
    <property type="entry name" value="Endo/Exo/Phosphatase_dom_1"/>
</dbReference>
<dbReference type="GO" id="GO:0006281">
    <property type="term" value="P:DNA repair"/>
    <property type="evidence" value="ECO:0007669"/>
    <property type="project" value="InterPro"/>
</dbReference>
<dbReference type="SMART" id="SM00278">
    <property type="entry name" value="HhH1"/>
    <property type="match status" value="2"/>
</dbReference>
<dbReference type="InterPro" id="IPR003583">
    <property type="entry name" value="Hlx-hairpin-Hlx_DNA-bd_motif"/>
</dbReference>
<dbReference type="Gene3D" id="1.10.150.280">
    <property type="entry name" value="AF1531-like domain"/>
    <property type="match status" value="1"/>
</dbReference>
<dbReference type="Pfam" id="PF12836">
    <property type="entry name" value="HHH_3"/>
    <property type="match status" value="1"/>
</dbReference>